<dbReference type="RefSeq" id="WP_011398593.1">
    <property type="nucleotide sequence ID" value="NC_007645.1"/>
</dbReference>
<accession>Q2SCU6</accession>
<dbReference type="InterPro" id="IPR020019">
    <property type="entry name" value="AcTrfase_PglD-like"/>
</dbReference>
<dbReference type="AlphaFoldDB" id="Q2SCU6"/>
<dbReference type="STRING" id="349521.HCH_04834"/>
<dbReference type="InterPro" id="IPR050179">
    <property type="entry name" value="Trans_hexapeptide_repeat"/>
</dbReference>
<dbReference type="NCBIfam" id="TIGR03570">
    <property type="entry name" value="NeuD_NnaD"/>
    <property type="match status" value="1"/>
</dbReference>
<dbReference type="InterPro" id="IPR011004">
    <property type="entry name" value="Trimer_LpxA-like_sf"/>
</dbReference>
<sequence>MNKPVLLIGGGGHARVLMDILILSGAEVIGVLDPGFAQGTQLWRGMEVLGGDERLSDYGPSTVDLVNALGFLPGKMARNQVFAQLSSQGYRFPTLIHPHAVLSDDISLGEGCQVMAGAILQPGCVIGPNTIVNTRAVIEHDCIVGSDNHIAPGAVLCGGVQTENGVFIGSHATVLPQVRIGVNALVGAGAVAAKDIPPNGKLAPPKSSLLS</sequence>
<dbReference type="OrthoDB" id="9794407at2"/>
<evidence type="ECO:0000256" key="1">
    <source>
        <dbReference type="ARBA" id="ARBA00007274"/>
    </source>
</evidence>
<dbReference type="eggNOG" id="COG0110">
    <property type="taxonomic scope" value="Bacteria"/>
</dbReference>
<dbReference type="Pfam" id="PF17836">
    <property type="entry name" value="PglD_N"/>
    <property type="match status" value="1"/>
</dbReference>
<gene>
    <name evidence="5" type="ordered locus">HCH_04834</name>
</gene>
<feature type="binding site" evidence="3">
    <location>
        <position position="149"/>
    </location>
    <ligand>
        <name>acetyl-CoA</name>
        <dbReference type="ChEBI" id="CHEBI:57288"/>
    </ligand>
</feature>
<dbReference type="EMBL" id="CP000155">
    <property type="protein sequence ID" value="ABC31528.1"/>
    <property type="molecule type" value="Genomic_DNA"/>
</dbReference>
<proteinExistence type="inferred from homology"/>
<dbReference type="PANTHER" id="PTHR43300:SF7">
    <property type="entry name" value="UDP-N-ACETYLBACILLOSAMINE N-ACETYLTRANSFERASE"/>
    <property type="match status" value="1"/>
</dbReference>
<dbReference type="GO" id="GO:0016740">
    <property type="term" value="F:transferase activity"/>
    <property type="evidence" value="ECO:0007669"/>
    <property type="project" value="UniProtKB-KW"/>
</dbReference>
<feature type="domain" description="PglD N-terminal" evidence="4">
    <location>
        <begin position="5"/>
        <end position="70"/>
    </location>
</feature>
<dbReference type="HOGENOM" id="CLU_081811_2_3_6"/>
<keyword evidence="5" id="KW-0808">Transferase</keyword>
<dbReference type="Pfam" id="PF00132">
    <property type="entry name" value="Hexapep"/>
    <property type="match status" value="1"/>
</dbReference>
<reference evidence="5 6" key="1">
    <citation type="journal article" date="2005" name="Nucleic Acids Res.">
        <title>Genomic blueprint of Hahella chejuensis, a marine microbe producing an algicidal agent.</title>
        <authorList>
            <person name="Jeong H."/>
            <person name="Yim J.H."/>
            <person name="Lee C."/>
            <person name="Choi S.-H."/>
            <person name="Park Y.K."/>
            <person name="Yoon S.H."/>
            <person name="Hur C.-G."/>
            <person name="Kang H.-Y."/>
            <person name="Kim D."/>
            <person name="Lee H.H."/>
            <person name="Park K.H."/>
            <person name="Park S.-H."/>
            <person name="Park H.-S."/>
            <person name="Lee H.K."/>
            <person name="Oh T.K."/>
            <person name="Kim J.F."/>
        </authorList>
    </citation>
    <scope>NUCLEOTIDE SEQUENCE [LARGE SCALE GENOMIC DNA]</scope>
    <source>
        <strain evidence="5 6">KCTC 2396</strain>
    </source>
</reference>
<dbReference type="CDD" id="cd03360">
    <property type="entry name" value="LbH_AT_putative"/>
    <property type="match status" value="1"/>
</dbReference>
<evidence type="ECO:0000259" key="4">
    <source>
        <dbReference type="Pfam" id="PF17836"/>
    </source>
</evidence>
<dbReference type="SUPFAM" id="SSF51161">
    <property type="entry name" value="Trimeric LpxA-like enzymes"/>
    <property type="match status" value="1"/>
</dbReference>
<dbReference type="InterPro" id="IPR001451">
    <property type="entry name" value="Hexapep"/>
</dbReference>
<evidence type="ECO:0000313" key="6">
    <source>
        <dbReference type="Proteomes" id="UP000000238"/>
    </source>
</evidence>
<dbReference type="InterPro" id="IPR041561">
    <property type="entry name" value="PglD_N"/>
</dbReference>
<dbReference type="Gene3D" id="2.160.10.10">
    <property type="entry name" value="Hexapeptide repeat proteins"/>
    <property type="match status" value="1"/>
</dbReference>
<organism evidence="5 6">
    <name type="scientific">Hahella chejuensis (strain KCTC 2396)</name>
    <dbReference type="NCBI Taxonomy" id="349521"/>
    <lineage>
        <taxon>Bacteria</taxon>
        <taxon>Pseudomonadati</taxon>
        <taxon>Pseudomonadota</taxon>
        <taxon>Gammaproteobacteria</taxon>
        <taxon>Oceanospirillales</taxon>
        <taxon>Hahellaceae</taxon>
        <taxon>Hahella</taxon>
    </lineage>
</organism>
<dbReference type="KEGG" id="hch:HCH_04834"/>
<evidence type="ECO:0000256" key="3">
    <source>
        <dbReference type="PIRSR" id="PIRSR620019-2"/>
    </source>
</evidence>
<dbReference type="Proteomes" id="UP000000238">
    <property type="component" value="Chromosome"/>
</dbReference>
<feature type="binding site" evidence="3">
    <location>
        <position position="70"/>
    </location>
    <ligand>
        <name>substrate</name>
    </ligand>
</feature>
<keyword evidence="6" id="KW-1185">Reference proteome</keyword>
<name>Q2SCU6_HAHCH</name>
<dbReference type="Gene3D" id="3.40.50.20">
    <property type="match status" value="1"/>
</dbReference>
<evidence type="ECO:0000313" key="5">
    <source>
        <dbReference type="EMBL" id="ABC31528.1"/>
    </source>
</evidence>
<comment type="similarity">
    <text evidence="1">Belongs to the transferase hexapeptide repeat family.</text>
</comment>
<protein>
    <submittedName>
        <fullName evidence="5">Acetyltransferase (Isoleucine patch superfamily)</fullName>
    </submittedName>
</protein>
<feature type="active site" description="Proton acceptor" evidence="2">
    <location>
        <position position="140"/>
    </location>
</feature>
<feature type="site" description="Increases basicity of active site His" evidence="2">
    <location>
        <position position="141"/>
    </location>
</feature>
<evidence type="ECO:0000256" key="2">
    <source>
        <dbReference type="PIRSR" id="PIRSR620019-1"/>
    </source>
</evidence>
<dbReference type="PANTHER" id="PTHR43300">
    <property type="entry name" value="ACETYLTRANSFERASE"/>
    <property type="match status" value="1"/>
</dbReference>